<proteinExistence type="predicted"/>
<evidence type="ECO:0000313" key="3">
    <source>
        <dbReference type="EMBL" id="QCI13531.1"/>
    </source>
</evidence>
<evidence type="ECO:0000259" key="2">
    <source>
        <dbReference type="Pfam" id="PF13372"/>
    </source>
</evidence>
<dbReference type="InterPro" id="IPR053728">
    <property type="entry name" value="Alginate_Permeability_Chnl"/>
</dbReference>
<keyword evidence="1" id="KW-0732">Signal</keyword>
<dbReference type="Pfam" id="PF13372">
    <property type="entry name" value="Alginate_exp"/>
    <property type="match status" value="1"/>
</dbReference>
<gene>
    <name evidence="3" type="ORF">E6B08_20195</name>
</gene>
<accession>A0A4D6XHA7</accession>
<dbReference type="InterPro" id="IPR025388">
    <property type="entry name" value="Alginate_export_dom"/>
</dbReference>
<feature type="domain" description="Alginate export" evidence="2">
    <location>
        <begin position="76"/>
        <end position="463"/>
    </location>
</feature>
<reference evidence="4" key="1">
    <citation type="submission" date="2019-04" db="EMBL/GenBank/DDBJ databases">
        <title>Genome sequence of Pseudomonas putida 1290, an auxin catabolizing strain.</title>
        <authorList>
            <person name="Laird T.S."/>
            <person name="Leveau J.H.J."/>
        </authorList>
    </citation>
    <scope>NUCLEOTIDE SEQUENCE [LARGE SCALE GENOMIC DNA]</scope>
    <source>
        <strain evidence="4">1290</strain>
    </source>
</reference>
<protein>
    <submittedName>
        <fullName evidence="3">Alginate export family protein</fullName>
    </submittedName>
</protein>
<dbReference type="AlphaFoldDB" id="A0A4D6XHA7"/>
<evidence type="ECO:0000313" key="4">
    <source>
        <dbReference type="Proteomes" id="UP000298551"/>
    </source>
</evidence>
<feature type="chain" id="PRO_5021003418" evidence="1">
    <location>
        <begin position="25"/>
        <end position="471"/>
    </location>
</feature>
<evidence type="ECO:0000256" key="1">
    <source>
        <dbReference type="SAM" id="SignalP"/>
    </source>
</evidence>
<dbReference type="Proteomes" id="UP000298551">
    <property type="component" value="Chromosome"/>
</dbReference>
<dbReference type="RefSeq" id="WP_136915650.1">
    <property type="nucleotide sequence ID" value="NZ_CP039371.1"/>
</dbReference>
<dbReference type="Gene3D" id="2.40.160.100">
    <property type="match status" value="1"/>
</dbReference>
<dbReference type="EMBL" id="CP039371">
    <property type="protein sequence ID" value="QCI13531.1"/>
    <property type="molecule type" value="Genomic_DNA"/>
</dbReference>
<name>A0A4D6XHA7_PSEPU</name>
<feature type="signal peptide" evidence="1">
    <location>
        <begin position="1"/>
        <end position="24"/>
    </location>
</feature>
<dbReference type="OrthoDB" id="311329at2"/>
<organism evidence="3 4">
    <name type="scientific">Pseudomonas putida</name>
    <name type="common">Arthrobacter siderocapsulatus</name>
    <dbReference type="NCBI Taxonomy" id="303"/>
    <lineage>
        <taxon>Bacteria</taxon>
        <taxon>Pseudomonadati</taxon>
        <taxon>Pseudomonadota</taxon>
        <taxon>Gammaproteobacteria</taxon>
        <taxon>Pseudomonadales</taxon>
        <taxon>Pseudomonadaceae</taxon>
        <taxon>Pseudomonas</taxon>
    </lineage>
</organism>
<sequence>MNTTMIVRAFAAGACAWLSLPIYADDVLAPPDVQSARPLRPGIARWAEDYSFLKDPSKRTDPLDALRYIPFGESNWVTFGGEARYRADSHQQPFFGLRGRDSNSYLQQRLQLHADLHLLDDQFRIFTQLQDTRSWRKAFFSPNDQSDTELQQFFVDWNLQMPAGYKLTTRVGRQELVYGNQVLISDRDAPNLRFNLDGVKLMLKTPGGYKIDAFALRPVAYGLKSFDDESSDDIVFAGLYSTFNFSKPWNLDVYALDLETNNRSLAGLTGDEVRYTAGTRIFGKAQGFDWTWDIAGQFGHLDDANLRAWAVAGTSGYTFDMPGQPRIGLRTDIASGDKKRADNHVETFDPLYGKNGYYGEAGVTTLSNLIVVGPQVAFSPTPALRIEPAIYGLWKQQAEDGVYFTGMGLAPGTTQTDSKHVGTIYKTTVRWLATRNLTVDFDWEYLDAGSALTEGGGKSLHFVSLRPTLRF</sequence>